<dbReference type="Pfam" id="PF05133">
    <property type="entry name" value="SPP1_portal"/>
    <property type="match status" value="1"/>
</dbReference>
<sequence>MTREKFNELANVVYKIPSETFNPDDVAVISGFISDHLKNQVPRLQTLKKYYLNDNQINREGNRVSKKEKADNRLNHNMGKYVSIIMQGYLFGVPVTYQNKEDAIDAKIKEFNNLNDEEFVNSDLGLDCSRYGRAYELVYIDSIPLERFVKLDPLQTFVVYDTSVEANPLFSVRYYTISTGDEETGYVEVCTKDTIYFYTTDADFAEFEAPDKKSNLFRAVPVIEYMNNGERTGDYEGILDLIDAYDASQSNIANYMDDFADAYLVIQGAIVGKPEDINKTRIINLTNSNPESTVLPKAEYIYKEYDAPGVDSHNNRLVTDMHKFSFTPDMSDVNFSGNATGEAMKWKIFALNQIIVNKQRLFKKGIIRRLTLASSVWKIKNQVSTESGNEDSKQEIQTSLSSIAQTEVKFGFNIPKNDTEMIDNAIKLVGFMPDEYVYMMLGVEDKNEIVKMLEEQKARLASEEVNEYDDHFNKNEVSDDGEEAK</sequence>
<dbReference type="InterPro" id="IPR021145">
    <property type="entry name" value="Portal_protein_SPP1_Gp6-like"/>
</dbReference>
<comment type="caution">
    <text evidence="2">The sequence shown here is derived from an EMBL/GenBank/DDBJ whole genome shotgun (WGS) entry which is preliminary data.</text>
</comment>
<protein>
    <submittedName>
        <fullName evidence="2">Phage portal protein</fullName>
    </submittedName>
</protein>
<evidence type="ECO:0000313" key="3">
    <source>
        <dbReference type="Proteomes" id="UP000564536"/>
    </source>
</evidence>
<dbReference type="NCBIfam" id="TIGR01538">
    <property type="entry name" value="portal_SPP1"/>
    <property type="match status" value="1"/>
</dbReference>
<dbReference type="InterPro" id="IPR006428">
    <property type="entry name" value="Portal_SPP1-type"/>
</dbReference>
<feature type="region of interest" description="Disordered" evidence="1">
    <location>
        <begin position="462"/>
        <end position="485"/>
    </location>
</feature>
<dbReference type="RefSeq" id="WP_185424318.1">
    <property type="nucleotide sequence ID" value="NZ_JAARRL010000002.1"/>
</dbReference>
<dbReference type="Proteomes" id="UP000564536">
    <property type="component" value="Unassembled WGS sequence"/>
</dbReference>
<gene>
    <name evidence="2" type="ORF">HB943_02185</name>
</gene>
<proteinExistence type="predicted"/>
<reference evidence="2 3" key="1">
    <citation type="submission" date="2020-03" db="EMBL/GenBank/DDBJ databases">
        <title>Soil Listeria distribution.</title>
        <authorList>
            <person name="Liao J."/>
            <person name="Wiedmann M."/>
        </authorList>
    </citation>
    <scope>NUCLEOTIDE SEQUENCE [LARGE SCALE GENOMIC DNA]</scope>
    <source>
        <strain evidence="2 3">FSL L7-1523</strain>
    </source>
</reference>
<dbReference type="EMBL" id="JAARRL010000002">
    <property type="protein sequence ID" value="MBC1499395.1"/>
    <property type="molecule type" value="Genomic_DNA"/>
</dbReference>
<dbReference type="AlphaFoldDB" id="A0A841Z2F3"/>
<name>A0A841Z2F3_9LIST</name>
<organism evidence="2 3">
    <name type="scientific">Listeria weihenstephanensis</name>
    <dbReference type="NCBI Taxonomy" id="1006155"/>
    <lineage>
        <taxon>Bacteria</taxon>
        <taxon>Bacillati</taxon>
        <taxon>Bacillota</taxon>
        <taxon>Bacilli</taxon>
        <taxon>Bacillales</taxon>
        <taxon>Listeriaceae</taxon>
        <taxon>Listeria</taxon>
    </lineage>
</organism>
<evidence type="ECO:0000313" key="2">
    <source>
        <dbReference type="EMBL" id="MBC1499395.1"/>
    </source>
</evidence>
<accession>A0A841Z2F3</accession>
<evidence type="ECO:0000256" key="1">
    <source>
        <dbReference type="SAM" id="MobiDB-lite"/>
    </source>
</evidence>